<organism evidence="2 3">
    <name type="scientific">Elaeophora elaphi</name>
    <dbReference type="NCBI Taxonomy" id="1147741"/>
    <lineage>
        <taxon>Eukaryota</taxon>
        <taxon>Metazoa</taxon>
        <taxon>Ecdysozoa</taxon>
        <taxon>Nematoda</taxon>
        <taxon>Chromadorea</taxon>
        <taxon>Rhabditida</taxon>
        <taxon>Spirurina</taxon>
        <taxon>Spiruromorpha</taxon>
        <taxon>Filarioidea</taxon>
        <taxon>Onchocercidae</taxon>
        <taxon>Elaeophora</taxon>
    </lineage>
</organism>
<evidence type="ECO:0000313" key="2">
    <source>
        <dbReference type="Proteomes" id="UP000050640"/>
    </source>
</evidence>
<feature type="region of interest" description="Disordered" evidence="1">
    <location>
        <begin position="263"/>
        <end position="282"/>
    </location>
</feature>
<dbReference type="Proteomes" id="UP000050640">
    <property type="component" value="Unplaced"/>
</dbReference>
<evidence type="ECO:0000256" key="1">
    <source>
        <dbReference type="SAM" id="MobiDB-lite"/>
    </source>
</evidence>
<proteinExistence type="predicted"/>
<name>A0A0R3S5R8_9BILA</name>
<dbReference type="WBParaSite" id="EEL_0001013701-mRNA-1">
    <property type="protein sequence ID" value="EEL_0001013701-mRNA-1"/>
    <property type="gene ID" value="EEL_0001013701"/>
</dbReference>
<dbReference type="AlphaFoldDB" id="A0A0R3S5R8"/>
<keyword evidence="2" id="KW-1185">Reference proteome</keyword>
<evidence type="ECO:0000313" key="3">
    <source>
        <dbReference type="WBParaSite" id="EEL_0001013701-mRNA-1"/>
    </source>
</evidence>
<protein>
    <submittedName>
        <fullName evidence="3">DEAD domain-containing protein</fullName>
    </submittedName>
</protein>
<sequence>MESPSLIAYKASAGMQDELILSRKQDELILSNSNILCSIDIEFYIQRNSRIEKMWEKNSKVQNFKNYKNAKNQLCNILILRIVNLIIFSKIQILNSRIDYISSSILKRSTSEENKSENDHGSGSRHANSVGCRTGDINLNVSLRFAGSVQSEGGAFTLRECAWRDAMEEAAIGWPRFEGRDFQEEMDREPKKAITVPVPATQIALDAAQEAVSKGVGVECRRAESRAVMRDVVIMVVCGICYNSDKKLLPCCDTRTGVLRKSSHKNHDNEKLNHNGSTRKAPKNLTTCEKRFMVTSDSGSGKMIVIVVLLMPASDQEYMIDHFYRMGFLRKGVCNASRTRTIIVPVLATQIVLAAPKDFYPADLGDFLEQF</sequence>
<feature type="region of interest" description="Disordered" evidence="1">
    <location>
        <begin position="109"/>
        <end position="129"/>
    </location>
</feature>
<reference evidence="3" key="1">
    <citation type="submission" date="2017-02" db="UniProtKB">
        <authorList>
            <consortium name="WormBaseParasite"/>
        </authorList>
    </citation>
    <scope>IDENTIFICATION</scope>
</reference>
<accession>A0A0R3S5R8</accession>
<feature type="compositionally biased region" description="Basic and acidic residues" evidence="1">
    <location>
        <begin position="109"/>
        <end position="122"/>
    </location>
</feature>